<dbReference type="InterPro" id="IPR015943">
    <property type="entry name" value="WD40/YVTN_repeat-like_dom_sf"/>
</dbReference>
<sequence>MSECARPVRPAELWAVAFGRARRIKVFGGVVHAHSDTAFEAWDAATGQQLWSLPGHAMAGPVDGPVLYTSADKKICAVDARTGEVRWERRFAEKLLGRLRSRGATAPVDRVHPLPGGHVLAYGGGGVHALDADTGALRWAHPADFGGKAAAVGLGGVLDATGRPLLLGPTGEPGELIALDPESGDRLWSRKHAIVVAFPDGRACAISGRDSSGQHHLLDSVTGAMLGPVGGTSENPLAFPGLVGDTAVIRQDEFCERIELATGSRIWRTQMRSISRCRTGWVRDTVVTDAAVYIPDEKTSFHALDVEDGAVLWHAADVLDAPDIPDPSGPLTQADPAPRLFGGPDTALAVGPDASTAFDRRTGRTLWTWADPHRTALDEEAAAPRYVTSAALGHGAIYLGGERRLFAVPVPAPPV</sequence>
<dbReference type="SMART" id="SM00564">
    <property type="entry name" value="PQQ"/>
    <property type="match status" value="5"/>
</dbReference>
<dbReference type="Gene3D" id="2.130.10.10">
    <property type="entry name" value="YVTN repeat-like/Quinoprotein amine dehydrogenase"/>
    <property type="match status" value="2"/>
</dbReference>
<keyword evidence="3" id="KW-1185">Reference proteome</keyword>
<dbReference type="EMBL" id="JAKFHA010000003">
    <property type="protein sequence ID" value="MCF2527067.1"/>
    <property type="molecule type" value="Genomic_DNA"/>
</dbReference>
<protein>
    <submittedName>
        <fullName evidence="2">PQQ-binding-like beta-propeller repeat protein</fullName>
    </submittedName>
</protein>
<evidence type="ECO:0000259" key="1">
    <source>
        <dbReference type="Pfam" id="PF13360"/>
    </source>
</evidence>
<gene>
    <name evidence="2" type="ORF">LZ495_07530</name>
</gene>
<evidence type="ECO:0000313" key="2">
    <source>
        <dbReference type="EMBL" id="MCF2527067.1"/>
    </source>
</evidence>
<feature type="domain" description="Pyrrolo-quinoline quinone repeat" evidence="1">
    <location>
        <begin position="25"/>
        <end position="222"/>
    </location>
</feature>
<accession>A0AA41PZ05</accession>
<name>A0AA41PZ05_9ACTN</name>
<evidence type="ECO:0000313" key="3">
    <source>
        <dbReference type="Proteomes" id="UP001165378"/>
    </source>
</evidence>
<dbReference type="SUPFAM" id="SSF50998">
    <property type="entry name" value="Quinoprotein alcohol dehydrogenase-like"/>
    <property type="match status" value="1"/>
</dbReference>
<dbReference type="InterPro" id="IPR018391">
    <property type="entry name" value="PQQ_b-propeller_rpt"/>
</dbReference>
<organism evidence="2 3">
    <name type="scientific">Yinghuangia soli</name>
    <dbReference type="NCBI Taxonomy" id="2908204"/>
    <lineage>
        <taxon>Bacteria</taxon>
        <taxon>Bacillati</taxon>
        <taxon>Actinomycetota</taxon>
        <taxon>Actinomycetes</taxon>
        <taxon>Kitasatosporales</taxon>
        <taxon>Streptomycetaceae</taxon>
        <taxon>Yinghuangia</taxon>
    </lineage>
</organism>
<dbReference type="Pfam" id="PF13360">
    <property type="entry name" value="PQQ_2"/>
    <property type="match status" value="2"/>
</dbReference>
<dbReference type="InterPro" id="IPR002372">
    <property type="entry name" value="PQQ_rpt_dom"/>
</dbReference>
<proteinExistence type="predicted"/>
<comment type="caution">
    <text evidence="2">The sequence shown here is derived from an EMBL/GenBank/DDBJ whole genome shotgun (WGS) entry which is preliminary data.</text>
</comment>
<dbReference type="InterPro" id="IPR011047">
    <property type="entry name" value="Quinoprotein_ADH-like_sf"/>
</dbReference>
<dbReference type="Proteomes" id="UP001165378">
    <property type="component" value="Unassembled WGS sequence"/>
</dbReference>
<dbReference type="AlphaFoldDB" id="A0AA41PZ05"/>
<feature type="domain" description="Pyrrolo-quinoline quinone repeat" evidence="1">
    <location>
        <begin position="258"/>
        <end position="400"/>
    </location>
</feature>
<dbReference type="PANTHER" id="PTHR34512">
    <property type="entry name" value="CELL SURFACE PROTEIN"/>
    <property type="match status" value="1"/>
</dbReference>
<dbReference type="PANTHER" id="PTHR34512:SF30">
    <property type="entry name" value="OUTER MEMBRANE PROTEIN ASSEMBLY FACTOR BAMB"/>
    <property type="match status" value="1"/>
</dbReference>
<reference evidence="2" key="1">
    <citation type="submission" date="2022-01" db="EMBL/GenBank/DDBJ databases">
        <title>Genome-Based Taxonomic Classification of the Phylum Actinobacteria.</title>
        <authorList>
            <person name="Gao Y."/>
        </authorList>
    </citation>
    <scope>NUCLEOTIDE SEQUENCE</scope>
    <source>
        <strain evidence="2">KLBMP 8922</strain>
    </source>
</reference>